<proteinExistence type="evidence at transcript level"/>
<reference evidence="1" key="1">
    <citation type="submission" date="2012-12" db="EMBL/GenBank/DDBJ databases">
        <title>Identification and characterization of a phenylalanine ammonia-lyase gene family in Isatis indigotica Fort.</title>
        <authorList>
            <person name="Liu Q."/>
            <person name="Chen J."/>
            <person name="Zhou X."/>
            <person name="Di P."/>
            <person name="Xiao Y."/>
            <person name="Xuan H."/>
            <person name="Zhang L."/>
            <person name="Chen W."/>
        </authorList>
    </citation>
    <scope>NUCLEOTIDE SEQUENCE</scope>
    <source>
        <tissue evidence="1">Salivary gland</tissue>
    </source>
</reference>
<sequence length="100" mass="11549">MTFPVSPGWCSDNLSVVNSDDTKIMTMCRKHKIMSYMYLLGYTSIQRVQRIRDLGVYFDSYLSFSYHVNQIVTSASQLEIILCPTQNFLILCLSLFSFVL</sequence>
<name>A0A0K8RDD4_IXORI</name>
<accession>A0A0K8RDD4</accession>
<dbReference type="EMBL" id="GADI01004717">
    <property type="protein sequence ID" value="JAA69091.1"/>
    <property type="molecule type" value="mRNA"/>
</dbReference>
<keyword evidence="1" id="KW-0695">RNA-directed DNA polymerase</keyword>
<protein>
    <submittedName>
        <fullName evidence="1">Putative reverse transcriptase</fullName>
    </submittedName>
</protein>
<organism evidence="1">
    <name type="scientific">Ixodes ricinus</name>
    <name type="common">Common tick</name>
    <name type="synonym">Acarus ricinus</name>
    <dbReference type="NCBI Taxonomy" id="34613"/>
    <lineage>
        <taxon>Eukaryota</taxon>
        <taxon>Metazoa</taxon>
        <taxon>Ecdysozoa</taxon>
        <taxon>Arthropoda</taxon>
        <taxon>Chelicerata</taxon>
        <taxon>Arachnida</taxon>
        <taxon>Acari</taxon>
        <taxon>Parasitiformes</taxon>
        <taxon>Ixodida</taxon>
        <taxon>Ixodoidea</taxon>
        <taxon>Ixodidae</taxon>
        <taxon>Ixodinae</taxon>
        <taxon>Ixodes</taxon>
    </lineage>
</organism>
<keyword evidence="1" id="KW-0808">Transferase</keyword>
<dbReference type="GO" id="GO:0003964">
    <property type="term" value="F:RNA-directed DNA polymerase activity"/>
    <property type="evidence" value="ECO:0007669"/>
    <property type="project" value="UniProtKB-KW"/>
</dbReference>
<dbReference type="AlphaFoldDB" id="A0A0K8RDD4"/>
<keyword evidence="1" id="KW-0548">Nucleotidyltransferase</keyword>
<evidence type="ECO:0000313" key="1">
    <source>
        <dbReference type="EMBL" id="JAA69091.1"/>
    </source>
</evidence>